<comment type="caution">
    <text evidence="4">The sequence shown here is derived from an EMBL/GenBank/DDBJ whole genome shotgun (WGS) entry which is preliminary data.</text>
</comment>
<dbReference type="InterPro" id="IPR051158">
    <property type="entry name" value="Metallophosphoesterase_sf"/>
</dbReference>
<dbReference type="Pfam" id="PF00149">
    <property type="entry name" value="Metallophos"/>
    <property type="match status" value="1"/>
</dbReference>
<dbReference type="PANTHER" id="PTHR31302:SF31">
    <property type="entry name" value="PHOSPHODIESTERASE YAEI"/>
    <property type="match status" value="1"/>
</dbReference>
<dbReference type="AlphaFoldDB" id="A0A934S2H8"/>
<evidence type="ECO:0000313" key="5">
    <source>
        <dbReference type="Proteomes" id="UP000603141"/>
    </source>
</evidence>
<sequence>MSRRKFFALGGGSLLAAGGGIAEGKREAKLLETTFKKITGLGLKQPIRVLHLSDLHASSVVPWWLISEAVRIGLSHKPDMVFLTGDFVTGGDFQFKDYPKHLAALEGQPNCYACLGNHDLPYWPEHKPMSVARRLELDLKSVGVKLLFNQREDIEVAGQRLRIAGLGDLWCKEVKPEECLDRVDREMTDEIPTLLLAHNPDTKKRVADYRWDVMFSGHTHGGQLVIPVLGWRPILPVEDRSMAEGLHDWRGRKVHVTRGVGNLHGVRLNCPPEVSLLDLS</sequence>
<dbReference type="EMBL" id="JAENIJ010000003">
    <property type="protein sequence ID" value="MBK1881231.1"/>
    <property type="molecule type" value="Genomic_DNA"/>
</dbReference>
<keyword evidence="5" id="KW-1185">Reference proteome</keyword>
<reference evidence="4" key="1">
    <citation type="submission" date="2021-01" db="EMBL/GenBank/DDBJ databases">
        <title>Modified the classification status of verrucomicrobia.</title>
        <authorList>
            <person name="Feng X."/>
        </authorList>
    </citation>
    <scope>NUCLEOTIDE SEQUENCE</scope>
    <source>
        <strain evidence="4">KCTC 22041</strain>
    </source>
</reference>
<name>A0A934S2H8_9BACT</name>
<proteinExistence type="predicted"/>
<dbReference type="EC" id="3.1.4.-" evidence="4"/>
<keyword evidence="2 4" id="KW-0378">Hydrolase</keyword>
<dbReference type="Proteomes" id="UP000603141">
    <property type="component" value="Unassembled WGS sequence"/>
</dbReference>
<gene>
    <name evidence="4" type="primary">yaeI</name>
    <name evidence="4" type="ORF">JIN85_02325</name>
</gene>
<dbReference type="GO" id="GO:0009245">
    <property type="term" value="P:lipid A biosynthetic process"/>
    <property type="evidence" value="ECO:0007669"/>
    <property type="project" value="TreeGrafter"/>
</dbReference>
<feature type="domain" description="Calcineurin-like phosphoesterase" evidence="3">
    <location>
        <begin position="47"/>
        <end position="221"/>
    </location>
</feature>
<organism evidence="4 5">
    <name type="scientific">Luteolibacter pohnpeiensis</name>
    <dbReference type="NCBI Taxonomy" id="454153"/>
    <lineage>
        <taxon>Bacteria</taxon>
        <taxon>Pseudomonadati</taxon>
        <taxon>Verrucomicrobiota</taxon>
        <taxon>Verrucomicrobiia</taxon>
        <taxon>Verrucomicrobiales</taxon>
        <taxon>Verrucomicrobiaceae</taxon>
        <taxon>Luteolibacter</taxon>
    </lineage>
</organism>
<dbReference type="RefSeq" id="WP_200267249.1">
    <property type="nucleotide sequence ID" value="NZ_JAENIJ010000003.1"/>
</dbReference>
<dbReference type="GO" id="GO:0016020">
    <property type="term" value="C:membrane"/>
    <property type="evidence" value="ECO:0007669"/>
    <property type="project" value="GOC"/>
</dbReference>
<dbReference type="PANTHER" id="PTHR31302">
    <property type="entry name" value="TRANSMEMBRANE PROTEIN WITH METALLOPHOSPHOESTERASE DOMAIN-RELATED"/>
    <property type="match status" value="1"/>
</dbReference>
<dbReference type="NCBIfam" id="NF008460">
    <property type="entry name" value="PRK11340.1"/>
    <property type="match status" value="1"/>
</dbReference>
<evidence type="ECO:0000259" key="3">
    <source>
        <dbReference type="Pfam" id="PF00149"/>
    </source>
</evidence>
<dbReference type="InterPro" id="IPR029052">
    <property type="entry name" value="Metallo-depent_PP-like"/>
</dbReference>
<dbReference type="SUPFAM" id="SSF56300">
    <property type="entry name" value="Metallo-dependent phosphatases"/>
    <property type="match status" value="1"/>
</dbReference>
<dbReference type="Gene3D" id="3.60.21.10">
    <property type="match status" value="1"/>
</dbReference>
<dbReference type="GO" id="GO:0046872">
    <property type="term" value="F:metal ion binding"/>
    <property type="evidence" value="ECO:0007669"/>
    <property type="project" value="UniProtKB-KW"/>
</dbReference>
<dbReference type="GO" id="GO:0008758">
    <property type="term" value="F:UDP-2,3-diacylglucosamine hydrolase activity"/>
    <property type="evidence" value="ECO:0007669"/>
    <property type="project" value="TreeGrafter"/>
</dbReference>
<evidence type="ECO:0000313" key="4">
    <source>
        <dbReference type="EMBL" id="MBK1881231.1"/>
    </source>
</evidence>
<dbReference type="InterPro" id="IPR004843">
    <property type="entry name" value="Calcineurin-like_PHP"/>
</dbReference>
<evidence type="ECO:0000256" key="2">
    <source>
        <dbReference type="ARBA" id="ARBA00022801"/>
    </source>
</evidence>
<evidence type="ECO:0000256" key="1">
    <source>
        <dbReference type="ARBA" id="ARBA00022723"/>
    </source>
</evidence>
<protein>
    <submittedName>
        <fullName evidence="4">Phosphodiesterase YaeI</fullName>
        <ecNumber evidence="4">3.1.4.-</ecNumber>
    </submittedName>
</protein>
<keyword evidence="1" id="KW-0479">Metal-binding</keyword>
<accession>A0A934S2H8</accession>